<accession>A0A226WRY1</accession>
<feature type="domain" description="Starch synthase catalytic" evidence="10">
    <location>
        <begin position="5"/>
        <end position="244"/>
    </location>
</feature>
<dbReference type="GO" id="GO:0009011">
    <property type="term" value="F:alpha-1,4-glucan glucosyltransferase (ADP-glucose donor) activity"/>
    <property type="evidence" value="ECO:0007669"/>
    <property type="project" value="UniProtKB-UniRule"/>
</dbReference>
<dbReference type="eggNOG" id="COG0297">
    <property type="taxonomic scope" value="Bacteria"/>
</dbReference>
<keyword evidence="7 8" id="KW-0320">Glycogen biosynthesis</keyword>
<dbReference type="CDD" id="cd03791">
    <property type="entry name" value="GT5_Glycogen_synthase_DULL1-like"/>
    <property type="match status" value="1"/>
</dbReference>
<dbReference type="Pfam" id="PF00534">
    <property type="entry name" value="Glycos_transf_1"/>
    <property type="match status" value="1"/>
</dbReference>
<keyword evidence="5 8" id="KW-0328">Glycosyltransferase</keyword>
<dbReference type="GO" id="GO:0005829">
    <property type="term" value="C:cytosol"/>
    <property type="evidence" value="ECO:0007669"/>
    <property type="project" value="TreeGrafter"/>
</dbReference>
<evidence type="ECO:0000259" key="9">
    <source>
        <dbReference type="Pfam" id="PF00534"/>
    </source>
</evidence>
<gene>
    <name evidence="8" type="primary">glgA</name>
    <name evidence="11" type="ORF">BSU04_34185</name>
</gene>
<dbReference type="EC" id="2.4.1.21" evidence="8"/>
<evidence type="ECO:0000256" key="2">
    <source>
        <dbReference type="ARBA" id="ARBA00002764"/>
    </source>
</evidence>
<proteinExistence type="inferred from homology"/>
<evidence type="ECO:0000256" key="6">
    <source>
        <dbReference type="ARBA" id="ARBA00022679"/>
    </source>
</evidence>
<feature type="domain" description="Glycosyl transferase family 1" evidence="9">
    <location>
        <begin position="298"/>
        <end position="458"/>
    </location>
</feature>
<dbReference type="EMBL" id="MTHB01000234">
    <property type="protein sequence ID" value="OXC73922.1"/>
    <property type="molecule type" value="Genomic_DNA"/>
</dbReference>
<comment type="pathway">
    <text evidence="3 8">Glycan biosynthesis; glycogen biosynthesis.</text>
</comment>
<feature type="binding site" evidence="8">
    <location>
        <position position="17"/>
    </location>
    <ligand>
        <name>ADP-alpha-D-glucose</name>
        <dbReference type="ChEBI" id="CHEBI:57498"/>
    </ligand>
</feature>
<protein>
    <recommendedName>
        <fullName evidence="8">Glycogen synthase</fullName>
        <ecNumber evidence="8">2.4.1.21</ecNumber>
    </recommendedName>
    <alternativeName>
        <fullName evidence="8">Starch [bacterial glycogen] synthase</fullName>
    </alternativeName>
</protein>
<sequence length="491" mass="53118">MTVCVLHVAAEMYPLLKTGGLADVVGALPPAQTQLGTNARVILPAFPSVVAGLTQIEPVAELGWAFGIDNVRLERGLLEPHGIVVYVVRADAFYDRPGNPYLDSSHTQYADSDRRFALLGWAAARLATGADPAWKPDVLHAHDWHAGLAPAYLRARERETGVARVPSVTTVHNLAYQGVFPAAEFGVLQLPADFFSVDGVEFYGHLSFLKAGLFYADRITTVSPTYAREIQTHAQGAGLDGLLRTRTHDISGILNGVDKSVWNPATDTAIHTQYSIAKFTGKAKCKAALQERVGLAREPNALLFGVVSRLTEQKGIDLLLSALPDIVQRGGQLVVLGTGDPALENGLKKAALAHPHAVAVELGFDETLSHSIIAGSDIVMVPSRFEPCGLTQLYALAYGSLPLVHCVGGLADTVVDASLENLADELATGFVFEKFDRPSIVAAIRRAFALKQRRLEWKAVVRRAMEQDFGWEASALRYVDVYRELIATRAQ</sequence>
<organism evidence="11 12">
    <name type="scientific">Caballeronia sordidicola</name>
    <name type="common">Burkholderia sordidicola</name>
    <dbReference type="NCBI Taxonomy" id="196367"/>
    <lineage>
        <taxon>Bacteria</taxon>
        <taxon>Pseudomonadati</taxon>
        <taxon>Pseudomonadota</taxon>
        <taxon>Betaproteobacteria</taxon>
        <taxon>Burkholderiales</taxon>
        <taxon>Burkholderiaceae</taxon>
        <taxon>Caballeronia</taxon>
    </lineage>
</organism>
<name>A0A226WRY1_CABSO</name>
<evidence type="ECO:0000259" key="10">
    <source>
        <dbReference type="Pfam" id="PF08323"/>
    </source>
</evidence>
<evidence type="ECO:0000256" key="5">
    <source>
        <dbReference type="ARBA" id="ARBA00022676"/>
    </source>
</evidence>
<keyword evidence="6 8" id="KW-0808">Transferase</keyword>
<dbReference type="InterPro" id="IPR011835">
    <property type="entry name" value="GS/SS"/>
</dbReference>
<dbReference type="Pfam" id="PF08323">
    <property type="entry name" value="Glyco_transf_5"/>
    <property type="match status" value="1"/>
</dbReference>
<evidence type="ECO:0000256" key="3">
    <source>
        <dbReference type="ARBA" id="ARBA00004964"/>
    </source>
</evidence>
<dbReference type="GO" id="GO:0004373">
    <property type="term" value="F:alpha-1,4-glucan glucosyltransferase (UDP-glucose donor) activity"/>
    <property type="evidence" value="ECO:0007669"/>
    <property type="project" value="InterPro"/>
</dbReference>
<dbReference type="UniPathway" id="UPA00164"/>
<comment type="similarity">
    <text evidence="4 8">Belongs to the glycosyltransferase 1 family. Bacterial/plant glycogen synthase subfamily.</text>
</comment>
<dbReference type="InterPro" id="IPR001296">
    <property type="entry name" value="Glyco_trans_1"/>
</dbReference>
<comment type="caution">
    <text evidence="11">The sequence shown here is derived from an EMBL/GenBank/DDBJ whole genome shotgun (WGS) entry which is preliminary data.</text>
</comment>
<evidence type="ECO:0000313" key="11">
    <source>
        <dbReference type="EMBL" id="OXC73922.1"/>
    </source>
</evidence>
<dbReference type="NCBIfam" id="TIGR02095">
    <property type="entry name" value="glgA"/>
    <property type="match status" value="1"/>
</dbReference>
<evidence type="ECO:0000256" key="8">
    <source>
        <dbReference type="HAMAP-Rule" id="MF_00484"/>
    </source>
</evidence>
<evidence type="ECO:0000313" key="12">
    <source>
        <dbReference type="Proteomes" id="UP000214720"/>
    </source>
</evidence>
<dbReference type="GO" id="GO:0005978">
    <property type="term" value="P:glycogen biosynthetic process"/>
    <property type="evidence" value="ECO:0007669"/>
    <property type="project" value="UniProtKB-UniRule"/>
</dbReference>
<dbReference type="Gene3D" id="3.40.50.2000">
    <property type="entry name" value="Glycogen Phosphorylase B"/>
    <property type="match status" value="2"/>
</dbReference>
<dbReference type="SUPFAM" id="SSF53756">
    <property type="entry name" value="UDP-Glycosyltransferase/glycogen phosphorylase"/>
    <property type="match status" value="1"/>
</dbReference>
<dbReference type="OrthoDB" id="9808590at2"/>
<dbReference type="HAMAP" id="MF_00484">
    <property type="entry name" value="Glycogen_synth"/>
    <property type="match status" value="1"/>
</dbReference>
<comment type="catalytic activity">
    <reaction evidence="1 8">
        <text>[(1-&gt;4)-alpha-D-glucosyl](n) + ADP-alpha-D-glucose = [(1-&gt;4)-alpha-D-glucosyl](n+1) + ADP + H(+)</text>
        <dbReference type="Rhea" id="RHEA:18189"/>
        <dbReference type="Rhea" id="RHEA-COMP:9584"/>
        <dbReference type="Rhea" id="RHEA-COMP:9587"/>
        <dbReference type="ChEBI" id="CHEBI:15378"/>
        <dbReference type="ChEBI" id="CHEBI:15444"/>
        <dbReference type="ChEBI" id="CHEBI:57498"/>
        <dbReference type="ChEBI" id="CHEBI:456216"/>
        <dbReference type="EC" id="2.4.1.21"/>
    </reaction>
</comment>
<evidence type="ECO:0000256" key="1">
    <source>
        <dbReference type="ARBA" id="ARBA00001478"/>
    </source>
</evidence>
<dbReference type="Proteomes" id="UP000214720">
    <property type="component" value="Unassembled WGS sequence"/>
</dbReference>
<dbReference type="AlphaFoldDB" id="A0A226WRY1"/>
<evidence type="ECO:0000256" key="7">
    <source>
        <dbReference type="ARBA" id="ARBA00023056"/>
    </source>
</evidence>
<dbReference type="PANTHER" id="PTHR45825">
    <property type="entry name" value="GRANULE-BOUND STARCH SYNTHASE 1, CHLOROPLASTIC/AMYLOPLASTIC"/>
    <property type="match status" value="1"/>
</dbReference>
<dbReference type="PANTHER" id="PTHR45825:SF11">
    <property type="entry name" value="ALPHA AMYLASE DOMAIN-CONTAINING PROTEIN"/>
    <property type="match status" value="1"/>
</dbReference>
<dbReference type="InterPro" id="IPR013534">
    <property type="entry name" value="Starch_synth_cat_dom"/>
</dbReference>
<reference evidence="12" key="1">
    <citation type="submission" date="2017-01" db="EMBL/GenBank/DDBJ databases">
        <title>Genome Analysis of Deinococcus marmoris KOPRI26562.</title>
        <authorList>
            <person name="Kim J.H."/>
            <person name="Oh H.-M."/>
        </authorList>
    </citation>
    <scope>NUCLEOTIDE SEQUENCE [LARGE SCALE GENOMIC DNA]</scope>
    <source>
        <strain evidence="12">PAMC 26633</strain>
    </source>
</reference>
<dbReference type="RefSeq" id="WP_089164404.1">
    <property type="nucleotide sequence ID" value="NZ_MTHB01000234.1"/>
</dbReference>
<evidence type="ECO:0000256" key="4">
    <source>
        <dbReference type="ARBA" id="ARBA00010281"/>
    </source>
</evidence>
<comment type="function">
    <text evidence="2 8">Synthesizes alpha-1,4-glucan chains using ADP-glucose.</text>
</comment>
<dbReference type="NCBIfam" id="NF001899">
    <property type="entry name" value="PRK00654.1-2"/>
    <property type="match status" value="1"/>
</dbReference>